<keyword evidence="1" id="KW-0732">Signal</keyword>
<dbReference type="AlphaFoldDB" id="B9SAT5"/>
<dbReference type="Proteomes" id="UP000008311">
    <property type="component" value="Unassembled WGS sequence"/>
</dbReference>
<evidence type="ECO:0000313" key="3">
    <source>
        <dbReference type="Proteomes" id="UP000008311"/>
    </source>
</evidence>
<feature type="chain" id="PRO_5002891292" evidence="1">
    <location>
        <begin position="22"/>
        <end position="161"/>
    </location>
</feature>
<protein>
    <submittedName>
        <fullName evidence="2">Uncharacterized protein</fullName>
    </submittedName>
</protein>
<reference evidence="3" key="1">
    <citation type="journal article" date="2010" name="Nat. Biotechnol.">
        <title>Draft genome sequence of the oilseed species Ricinus communis.</title>
        <authorList>
            <person name="Chan A.P."/>
            <person name="Crabtree J."/>
            <person name="Zhao Q."/>
            <person name="Lorenzi H."/>
            <person name="Orvis J."/>
            <person name="Puiu D."/>
            <person name="Melake-Berhan A."/>
            <person name="Jones K.M."/>
            <person name="Redman J."/>
            <person name="Chen G."/>
            <person name="Cahoon E.B."/>
            <person name="Gedil M."/>
            <person name="Stanke M."/>
            <person name="Haas B.J."/>
            <person name="Wortman J.R."/>
            <person name="Fraser-Liggett C.M."/>
            <person name="Ravel J."/>
            <person name="Rabinowicz P.D."/>
        </authorList>
    </citation>
    <scope>NUCLEOTIDE SEQUENCE [LARGE SCALE GENOMIC DNA]</scope>
    <source>
        <strain evidence="3">cv. Hale</strain>
    </source>
</reference>
<dbReference type="EMBL" id="EQ973909">
    <property type="protein sequence ID" value="EEF39289.1"/>
    <property type="molecule type" value="Genomic_DNA"/>
</dbReference>
<keyword evidence="3" id="KW-1185">Reference proteome</keyword>
<dbReference type="InterPro" id="IPR036758">
    <property type="entry name" value="At5g01610-like"/>
</dbReference>
<dbReference type="PANTHER" id="PTHR31676:SF196">
    <property type="entry name" value="DUF538 FAMILY PROTEIN"/>
    <property type="match status" value="1"/>
</dbReference>
<accession>B9SAT5</accession>
<organism evidence="2 3">
    <name type="scientific">Ricinus communis</name>
    <name type="common">Castor bean</name>
    <dbReference type="NCBI Taxonomy" id="3988"/>
    <lineage>
        <taxon>Eukaryota</taxon>
        <taxon>Viridiplantae</taxon>
        <taxon>Streptophyta</taxon>
        <taxon>Embryophyta</taxon>
        <taxon>Tracheophyta</taxon>
        <taxon>Spermatophyta</taxon>
        <taxon>Magnoliopsida</taxon>
        <taxon>eudicotyledons</taxon>
        <taxon>Gunneridae</taxon>
        <taxon>Pentapetalae</taxon>
        <taxon>rosids</taxon>
        <taxon>fabids</taxon>
        <taxon>Malpighiales</taxon>
        <taxon>Euphorbiaceae</taxon>
        <taxon>Acalyphoideae</taxon>
        <taxon>Acalypheae</taxon>
        <taxon>Ricinus</taxon>
    </lineage>
</organism>
<dbReference type="Gene3D" id="2.30.240.10">
    <property type="entry name" value="At5g01610-like"/>
    <property type="match status" value="1"/>
</dbReference>
<dbReference type="InterPro" id="IPR007493">
    <property type="entry name" value="DUF538"/>
</dbReference>
<name>B9SAT5_RICCO</name>
<gene>
    <name evidence="2" type="ORF">RCOM_1178680</name>
</gene>
<dbReference type="eggNOG" id="ENOG502S1EA">
    <property type="taxonomic scope" value="Eukaryota"/>
</dbReference>
<dbReference type="SUPFAM" id="SSF141562">
    <property type="entry name" value="At5g01610-like"/>
    <property type="match status" value="1"/>
</dbReference>
<proteinExistence type="predicted"/>
<dbReference type="PANTHER" id="PTHR31676">
    <property type="entry name" value="T31J12.3 PROTEIN-RELATED"/>
    <property type="match status" value="1"/>
</dbReference>
<evidence type="ECO:0000256" key="1">
    <source>
        <dbReference type="SAM" id="SignalP"/>
    </source>
</evidence>
<sequence>MAFFWAITLFLTSFTIPFALGFDCCGGRKLSAYEVLEEYNFPVGLLPVGVSGYEFNRETGEFSAYLNKTCQFPVESYTLEYNSPITGVLSEGKLSNLKGVRVFVILLWINIVEVIRDGDELDFSVGIASANFPIDNFEECPRCGCGLDCVNKLKQNGIFSY</sequence>
<evidence type="ECO:0000313" key="2">
    <source>
        <dbReference type="EMBL" id="EEF39289.1"/>
    </source>
</evidence>
<dbReference type="Pfam" id="PF04398">
    <property type="entry name" value="DUF538"/>
    <property type="match status" value="1"/>
</dbReference>
<feature type="signal peptide" evidence="1">
    <location>
        <begin position="1"/>
        <end position="21"/>
    </location>
</feature>
<dbReference type="STRING" id="3988.B9SAT5"/>
<dbReference type="InParanoid" id="B9SAT5"/>